<dbReference type="OrthoDB" id="9775224at2"/>
<dbReference type="RefSeq" id="WP_008854171.1">
    <property type="nucleotide sequence ID" value="NZ_AGFR01000007.1"/>
</dbReference>
<dbReference type="AlphaFoldDB" id="G6F128"/>
<gene>
    <name evidence="2" type="ORF">CIN_11810</name>
</gene>
<dbReference type="GO" id="GO:0006797">
    <property type="term" value="P:polyphosphate metabolic process"/>
    <property type="evidence" value="ECO:0007669"/>
    <property type="project" value="InterPro"/>
</dbReference>
<dbReference type="SUPFAM" id="SSF52540">
    <property type="entry name" value="P-loop containing nucleoside triphosphate hydrolases"/>
    <property type="match status" value="1"/>
</dbReference>
<name>G6F128_9PROT</name>
<evidence type="ECO:0000313" key="2">
    <source>
        <dbReference type="EMBL" id="EHD13822.1"/>
    </source>
</evidence>
<dbReference type="Proteomes" id="UP000005939">
    <property type="component" value="Unassembled WGS sequence"/>
</dbReference>
<sequence length="384" mass="44120">MIDKSIRETLRTKYRVENGKKFKLNDFDPADTAGLSLSKKEAKKALKQRVKRLSELQELLYANSQRTLIVALQGMDTSGKDGTIKHVTSGINPQGIFVASFKQPGPVELSHDYLWRVHMAMPPAGKIGIFNRSHYEEVLVTKVHPEILGAQRLPASVTADKDFWEHRYEDIRNFETYVHRQGHSIIKIFLNISKEEQRLRLLSRLDLSEKQWKFSPSDPKERKFWEQYQDVYQEAVEATAAPHAPWFVVPANNKWFARLVVVELMIAELEKFEMVAPKPNPEVLASLNLLKEELGGNPDKKLLVKEKQEKIVSESSPEVLASLRIIKDKLNSDPQLKEMIKEKKEEIKKTSTPEELQSLRLFKEELGAAEADAKKTKKVKKDKK</sequence>
<dbReference type="eggNOG" id="COG2326">
    <property type="taxonomic scope" value="Bacteria"/>
</dbReference>
<reference evidence="2 3" key="1">
    <citation type="submission" date="2011-10" db="EMBL/GenBank/DDBJ databases">
        <title>Genome Sequence of Commensalibacter intestini A911, isolated from Drosophila gut.</title>
        <authorList>
            <person name="Lee W.-J."/>
            <person name="Kim E.-K."/>
        </authorList>
    </citation>
    <scope>NUCLEOTIDE SEQUENCE [LARGE SCALE GENOMIC DNA]</scope>
    <source>
        <strain evidence="2 3">A911</strain>
    </source>
</reference>
<dbReference type="Pfam" id="PF03976">
    <property type="entry name" value="PPK2"/>
    <property type="match status" value="1"/>
</dbReference>
<dbReference type="PANTHER" id="PTHR34383">
    <property type="entry name" value="POLYPHOSPHATE:AMP PHOSPHOTRANSFERASE-RELATED"/>
    <property type="match status" value="1"/>
</dbReference>
<dbReference type="InterPro" id="IPR022300">
    <property type="entry name" value="PPK2-rel_1"/>
</dbReference>
<dbReference type="Gene3D" id="3.40.50.300">
    <property type="entry name" value="P-loop containing nucleotide triphosphate hydrolases"/>
    <property type="match status" value="1"/>
</dbReference>
<dbReference type="NCBIfam" id="TIGR03709">
    <property type="entry name" value="PPK2_rel_1"/>
    <property type="match status" value="1"/>
</dbReference>
<accession>G6F128</accession>
<organism evidence="2 3">
    <name type="scientific">Commensalibacter intestini A911</name>
    <dbReference type="NCBI Taxonomy" id="1088868"/>
    <lineage>
        <taxon>Bacteria</taxon>
        <taxon>Pseudomonadati</taxon>
        <taxon>Pseudomonadota</taxon>
        <taxon>Alphaproteobacteria</taxon>
        <taxon>Acetobacterales</taxon>
        <taxon>Acetobacteraceae</taxon>
    </lineage>
</organism>
<dbReference type="GO" id="GO:0016776">
    <property type="term" value="F:phosphotransferase activity, phosphate group as acceptor"/>
    <property type="evidence" value="ECO:0007669"/>
    <property type="project" value="InterPro"/>
</dbReference>
<dbReference type="STRING" id="1088868.CIN_11810"/>
<dbReference type="InterPro" id="IPR022488">
    <property type="entry name" value="PPK2-related"/>
</dbReference>
<protein>
    <recommendedName>
        <fullName evidence="1">Polyphosphate kinase-2-related domain-containing protein</fullName>
    </recommendedName>
</protein>
<dbReference type="EMBL" id="AGFR01000007">
    <property type="protein sequence ID" value="EHD13822.1"/>
    <property type="molecule type" value="Genomic_DNA"/>
</dbReference>
<feature type="domain" description="Polyphosphate kinase-2-related" evidence="1">
    <location>
        <begin position="37"/>
        <end position="271"/>
    </location>
</feature>
<dbReference type="PATRIC" id="fig|1088868.3.peg.1186"/>
<comment type="caution">
    <text evidence="2">The sequence shown here is derived from an EMBL/GenBank/DDBJ whole genome shotgun (WGS) entry which is preliminary data.</text>
</comment>
<evidence type="ECO:0000259" key="1">
    <source>
        <dbReference type="Pfam" id="PF03976"/>
    </source>
</evidence>
<dbReference type="PANTHER" id="PTHR34383:SF3">
    <property type="entry name" value="POLYPHOSPHATE:AMP PHOSPHOTRANSFERASE"/>
    <property type="match status" value="1"/>
</dbReference>
<evidence type="ECO:0000313" key="3">
    <source>
        <dbReference type="Proteomes" id="UP000005939"/>
    </source>
</evidence>
<proteinExistence type="predicted"/>
<dbReference type="InterPro" id="IPR027417">
    <property type="entry name" value="P-loop_NTPase"/>
</dbReference>